<gene>
    <name evidence="8" type="ORF">HMPREF1059_00741</name>
    <name evidence="7" type="ORF">HMPREF1059_03243</name>
    <name evidence="6" type="ORF">HMPREF1059_03786</name>
    <name evidence="5" type="ORF">HMPREF1059_04194</name>
</gene>
<dbReference type="GO" id="GO:0003677">
    <property type="term" value="F:DNA binding"/>
    <property type="evidence" value="ECO:0007669"/>
    <property type="project" value="UniProtKB-KW"/>
</dbReference>
<reference evidence="5 9" key="1">
    <citation type="submission" date="2012-02" db="EMBL/GenBank/DDBJ databases">
        <title>The Genome Sequence of Parabacteroides distasonis CL09T03C24.</title>
        <authorList>
            <consortium name="The Broad Institute Genome Sequencing Platform"/>
            <person name="Earl A."/>
            <person name="Ward D."/>
            <person name="Feldgarden M."/>
            <person name="Gevers D."/>
            <person name="Zitomersky N.L."/>
            <person name="Coyne M.J."/>
            <person name="Comstock L.E."/>
            <person name="Young S.K."/>
            <person name="Zeng Q."/>
            <person name="Gargeya S."/>
            <person name="Fitzgerald M."/>
            <person name="Haas B."/>
            <person name="Abouelleil A."/>
            <person name="Alvarado L."/>
            <person name="Arachchi H.M."/>
            <person name="Berlin A."/>
            <person name="Chapman S.B."/>
            <person name="Gearin G."/>
            <person name="Goldberg J."/>
            <person name="Griggs A."/>
            <person name="Gujja S."/>
            <person name="Hansen M."/>
            <person name="Heiman D."/>
            <person name="Howarth C."/>
            <person name="Larimer J."/>
            <person name="Lui A."/>
            <person name="MacDonald P.J.P."/>
            <person name="McCowen C."/>
            <person name="Montmayeur A."/>
            <person name="Murphy C."/>
            <person name="Neiman D."/>
            <person name="Pearson M."/>
            <person name="Priest M."/>
            <person name="Roberts A."/>
            <person name="Saif S."/>
            <person name="Shea T."/>
            <person name="Sisk P."/>
            <person name="Stolte C."/>
            <person name="Sykes S."/>
            <person name="Wortman J."/>
            <person name="Nusbaum C."/>
            <person name="Birren B."/>
        </authorList>
    </citation>
    <scope>NUCLEOTIDE SEQUENCE [LARGE SCALE GENOMIC DNA]</scope>
    <source>
        <strain evidence="5 9">CL09T03C24</strain>
    </source>
</reference>
<sequence length="432" mass="50950">MKVTVYLKKCSPDTSNICFRVREKNVDIKVVSPLEVQDKYWDTDSLCYRRTTAVPAAEQKRLPEQIAAIIERAEKTFSDKADSRWMRQVIEDVLYPARAFERDHSNLLARVHEYLEKFDGAERTKEHIVRFERKMTRYHDYRRKILGEADFTLFVETVTLEQMNAFRDYVVNEHLLRQEYPDFYAPRTLINHRPRSLSGTTVINTMNLFCTFLHWCKKMKYSDNEVYVLYGCKEPTYGDPFFLTSEERNILYDADLSDNPKLAVIRDIFVFHCYVGCRVGDLYRLTRDNIKDGFLEYMPQKTKKCQAKTVRVPLHEKALKILERYDAGADRLFPFRQIHTYNLGIRELLKRCGIDRMVTILDTHGYNTVQKPLYEVATSHTARKTFVGNLYRQVPDPNLIASMSGHVEGSRAFSRYRTIDDDMKRRLVEMID</sequence>
<dbReference type="EMBL" id="AGZN01000008">
    <property type="protein sequence ID" value="EKN31053.1"/>
    <property type="molecule type" value="Genomic_DNA"/>
</dbReference>
<dbReference type="Proteomes" id="UP000006262">
    <property type="component" value="Unassembled WGS sequence"/>
</dbReference>
<dbReference type="InterPro" id="IPR013762">
    <property type="entry name" value="Integrase-like_cat_sf"/>
</dbReference>
<name>A0AAD2TKT0_PARDI</name>
<evidence type="ECO:0000256" key="1">
    <source>
        <dbReference type="ARBA" id="ARBA00008857"/>
    </source>
</evidence>
<dbReference type="Gene3D" id="1.10.443.10">
    <property type="entry name" value="Intergrase catalytic core"/>
    <property type="match status" value="1"/>
</dbReference>
<dbReference type="PROSITE" id="PS51898">
    <property type="entry name" value="TYR_RECOMBINASE"/>
    <property type="match status" value="1"/>
</dbReference>
<dbReference type="CDD" id="cd01185">
    <property type="entry name" value="INTN1_C_like"/>
    <property type="match status" value="1"/>
</dbReference>
<evidence type="ECO:0000259" key="4">
    <source>
        <dbReference type="PROSITE" id="PS51898"/>
    </source>
</evidence>
<dbReference type="EMBL" id="AGZN01000032">
    <property type="protein sequence ID" value="EKN23258.1"/>
    <property type="molecule type" value="Genomic_DNA"/>
</dbReference>
<comment type="caution">
    <text evidence="5">The sequence shown here is derived from an EMBL/GenBank/DDBJ whole genome shotgun (WGS) entry which is preliminary data.</text>
</comment>
<protein>
    <recommendedName>
        <fullName evidence="4">Tyr recombinase domain-containing protein</fullName>
    </recommendedName>
</protein>
<dbReference type="InterPro" id="IPR002104">
    <property type="entry name" value="Integrase_catalytic"/>
</dbReference>
<dbReference type="PANTHER" id="PTHR30349:SF41">
    <property type="entry name" value="INTEGRASE_RECOMBINASE PROTEIN MJ0367-RELATED"/>
    <property type="match status" value="1"/>
</dbReference>
<dbReference type="InterPro" id="IPR011010">
    <property type="entry name" value="DNA_brk_join_enz"/>
</dbReference>
<keyword evidence="2" id="KW-0238">DNA-binding</keyword>
<evidence type="ECO:0000313" key="8">
    <source>
        <dbReference type="EMBL" id="EKN31053.1"/>
    </source>
</evidence>
<evidence type="ECO:0000313" key="9">
    <source>
        <dbReference type="Proteomes" id="UP000006262"/>
    </source>
</evidence>
<evidence type="ECO:0000313" key="6">
    <source>
        <dbReference type="EMBL" id="EKN21314.1"/>
    </source>
</evidence>
<dbReference type="GO" id="GO:0006310">
    <property type="term" value="P:DNA recombination"/>
    <property type="evidence" value="ECO:0007669"/>
    <property type="project" value="UniProtKB-KW"/>
</dbReference>
<dbReference type="RefSeq" id="WP_005863203.1">
    <property type="nucleotide sequence ID" value="NZ_JH976486.1"/>
</dbReference>
<keyword evidence="3" id="KW-0233">DNA recombination</keyword>
<dbReference type="InterPro" id="IPR050090">
    <property type="entry name" value="Tyrosine_recombinase_XerCD"/>
</dbReference>
<accession>A0AAD2TKT0</accession>
<comment type="similarity">
    <text evidence="1">Belongs to the 'phage' integrase family.</text>
</comment>
<dbReference type="EMBL" id="AGZN01000041">
    <property type="protein sequence ID" value="EKN21314.1"/>
    <property type="molecule type" value="Genomic_DNA"/>
</dbReference>
<dbReference type="AlphaFoldDB" id="A0AAD2TKT0"/>
<dbReference type="SUPFAM" id="SSF56349">
    <property type="entry name" value="DNA breaking-rejoining enzymes"/>
    <property type="match status" value="1"/>
</dbReference>
<proteinExistence type="inferred from homology"/>
<feature type="domain" description="Tyr recombinase" evidence="4">
    <location>
        <begin position="238"/>
        <end position="429"/>
    </location>
</feature>
<dbReference type="Pfam" id="PF00589">
    <property type="entry name" value="Phage_integrase"/>
    <property type="match status" value="1"/>
</dbReference>
<evidence type="ECO:0000313" key="5">
    <source>
        <dbReference type="EMBL" id="EKN20188.1"/>
    </source>
</evidence>
<dbReference type="PANTHER" id="PTHR30349">
    <property type="entry name" value="PHAGE INTEGRASE-RELATED"/>
    <property type="match status" value="1"/>
</dbReference>
<evidence type="ECO:0000256" key="3">
    <source>
        <dbReference type="ARBA" id="ARBA00023172"/>
    </source>
</evidence>
<evidence type="ECO:0000256" key="2">
    <source>
        <dbReference type="ARBA" id="ARBA00023125"/>
    </source>
</evidence>
<dbReference type="EMBL" id="AGZN01000044">
    <property type="protein sequence ID" value="EKN20188.1"/>
    <property type="molecule type" value="Genomic_DNA"/>
</dbReference>
<dbReference type="GO" id="GO:0015074">
    <property type="term" value="P:DNA integration"/>
    <property type="evidence" value="ECO:0007669"/>
    <property type="project" value="InterPro"/>
</dbReference>
<evidence type="ECO:0000313" key="7">
    <source>
        <dbReference type="EMBL" id="EKN23258.1"/>
    </source>
</evidence>
<organism evidence="5 9">
    <name type="scientific">Parabacteroides distasonis CL09T03C24</name>
    <dbReference type="NCBI Taxonomy" id="999417"/>
    <lineage>
        <taxon>Bacteria</taxon>
        <taxon>Pseudomonadati</taxon>
        <taxon>Bacteroidota</taxon>
        <taxon>Bacteroidia</taxon>
        <taxon>Bacteroidales</taxon>
        <taxon>Tannerellaceae</taxon>
        <taxon>Parabacteroides</taxon>
    </lineage>
</organism>